<sequence>MKKKSYNKVGVAVKNALMLGAGLSLISAPTFAAEEDDSANDQRVVITGSRIKRVDTEGVSPVVSITREDMDRQGLATVQDVIDGLTQNAGGSIDQSFTFGFTPAASSVNLRGFGFGRTLTLLDGRRMPVYPVGIGGTTNFVDLSSIPTAMIERIDILTDGASAIYGSDAVSGVINIITRKDINGSDLTLRRSVTADGGADTQRMQFLTGVTNDKTAVDFIVDYWKQGALYSRDRDYAASDVANPRGAYSIGGSSFLGLDTGTIYQDPNCGTANDALGGQGQPDQNIPIFSANDVWCGFDRTAYRMLFSPSEQKSATGRVSYEINPDLSFFGRVGFSDQTNYVELEPNFYGGGFFTGFGSLVPNNGGIIPGNATNNPTAGTANEEQGVFVRRLVEYGPRTSNFKTTGVNFLTGLEGVAFDGMFDWELGWSYMRSDVSVRRNNIILSALNAEVDNGLDLFQPIPQSIVDSTSYLSSREAYSWTRGIDFSISGDLPFELAGGPVQFAAAIDKQHQEYSDVSDPVTTAGEGFDGASAGGGDRDYTGVAVEFRLPVLEQLELNLAVRRDSYDDRSDVGSATSPRVAIMYSPTDTLKFRATWGESFRAPDMQRLFGSRTRGFVTVTDPFLNDVTVQSVNVFTGSNLNLEEEQGENLNIGVVWEAVDNLTLTMDYYQIELENIVAAPSAQFILNTCFNSGNFCDLITRDSQGTLQGNDAFIESTAQNLSLQEITGVDLTMNYDWETSAGNFNTRLSWSWVDEFTTQFDENSAPVENISLGALPENRINANLGWSKDEYNANIRVMYVDELAGGFCGGSCASNQFIDAYTTVNLSLGYDMGDYGRFLLGINNVTNEIPPEDPTANNWPWYLNAGGYYNAKGREFSLQYTQSF</sequence>
<keyword evidence="15" id="KW-0675">Receptor</keyword>
<dbReference type="GO" id="GO:0009279">
    <property type="term" value="C:cell outer membrane"/>
    <property type="evidence" value="ECO:0007669"/>
    <property type="project" value="UniProtKB-SubCell"/>
</dbReference>
<evidence type="ECO:0000313" key="15">
    <source>
        <dbReference type="EMBL" id="WMS86535.1"/>
    </source>
</evidence>
<evidence type="ECO:0000259" key="14">
    <source>
        <dbReference type="Pfam" id="PF07715"/>
    </source>
</evidence>
<dbReference type="CDD" id="cd01347">
    <property type="entry name" value="ligand_gated_channel"/>
    <property type="match status" value="1"/>
</dbReference>
<dbReference type="KEGG" id="plei:Q9312_15045"/>
<evidence type="ECO:0000256" key="5">
    <source>
        <dbReference type="ARBA" id="ARBA00022729"/>
    </source>
</evidence>
<comment type="subcellular location">
    <subcellularLocation>
        <location evidence="1 9">Cell outer membrane</location>
        <topology evidence="1 9">Multi-pass membrane protein</topology>
    </subcellularLocation>
</comment>
<proteinExistence type="inferred from homology"/>
<keyword evidence="16" id="KW-1185">Reference proteome</keyword>
<dbReference type="Pfam" id="PF00593">
    <property type="entry name" value="TonB_dep_Rec_b-barrel"/>
    <property type="match status" value="1"/>
</dbReference>
<keyword evidence="2 9" id="KW-0813">Transport</keyword>
<keyword evidence="8 9" id="KW-0998">Cell outer membrane</keyword>
<evidence type="ECO:0000256" key="3">
    <source>
        <dbReference type="ARBA" id="ARBA00022452"/>
    </source>
</evidence>
<dbReference type="PROSITE" id="PS01156">
    <property type="entry name" value="TONB_DEPENDENT_REC_2"/>
    <property type="match status" value="1"/>
</dbReference>
<feature type="chain" id="PRO_5041229022" evidence="12">
    <location>
        <begin position="33"/>
        <end position="884"/>
    </location>
</feature>
<evidence type="ECO:0000256" key="12">
    <source>
        <dbReference type="SAM" id="SignalP"/>
    </source>
</evidence>
<dbReference type="InterPro" id="IPR036942">
    <property type="entry name" value="Beta-barrel_TonB_sf"/>
</dbReference>
<dbReference type="InterPro" id="IPR037066">
    <property type="entry name" value="Plug_dom_sf"/>
</dbReference>
<feature type="domain" description="TonB-dependent receptor plug" evidence="14">
    <location>
        <begin position="60"/>
        <end position="173"/>
    </location>
</feature>
<dbReference type="InterPro" id="IPR000531">
    <property type="entry name" value="Beta-barrel_TonB"/>
</dbReference>
<dbReference type="PANTHER" id="PTHR47234:SF1">
    <property type="entry name" value="TONB-DEPENDENT RECEPTOR"/>
    <property type="match status" value="1"/>
</dbReference>
<dbReference type="SUPFAM" id="SSF56935">
    <property type="entry name" value="Porins"/>
    <property type="match status" value="1"/>
</dbReference>
<keyword evidence="7 9" id="KW-0472">Membrane</keyword>
<evidence type="ECO:0000256" key="9">
    <source>
        <dbReference type="PROSITE-ProRule" id="PRU01360"/>
    </source>
</evidence>
<dbReference type="Gene3D" id="2.170.130.10">
    <property type="entry name" value="TonB-dependent receptor, plug domain"/>
    <property type="match status" value="1"/>
</dbReference>
<protein>
    <submittedName>
        <fullName evidence="15">TonB-dependent receptor</fullName>
    </submittedName>
</protein>
<evidence type="ECO:0000256" key="6">
    <source>
        <dbReference type="ARBA" id="ARBA00023077"/>
    </source>
</evidence>
<evidence type="ECO:0000313" key="16">
    <source>
        <dbReference type="Proteomes" id="UP001239782"/>
    </source>
</evidence>
<reference evidence="15 16" key="1">
    <citation type="submission" date="2023-08" db="EMBL/GenBank/DDBJ databases">
        <title>Pleionea litopenaei sp. nov., isolated from stomach of juvenile Litopenaeus vannamei.</title>
        <authorList>
            <person name="Rho A.M."/>
            <person name="Hwang C.Y."/>
        </authorList>
    </citation>
    <scope>NUCLEOTIDE SEQUENCE [LARGE SCALE GENOMIC DNA]</scope>
    <source>
        <strain evidence="15 16">HL-JVS1</strain>
    </source>
</reference>
<dbReference type="RefSeq" id="WP_309201680.1">
    <property type="nucleotide sequence ID" value="NZ_CP133548.1"/>
</dbReference>
<evidence type="ECO:0000256" key="8">
    <source>
        <dbReference type="ARBA" id="ARBA00023237"/>
    </source>
</evidence>
<evidence type="ECO:0000256" key="1">
    <source>
        <dbReference type="ARBA" id="ARBA00004571"/>
    </source>
</evidence>
<dbReference type="Gene3D" id="2.40.170.20">
    <property type="entry name" value="TonB-dependent receptor, beta-barrel domain"/>
    <property type="match status" value="1"/>
</dbReference>
<keyword evidence="4 9" id="KW-0812">Transmembrane</keyword>
<dbReference type="InterPro" id="IPR012910">
    <property type="entry name" value="Plug_dom"/>
</dbReference>
<feature type="signal peptide" evidence="12">
    <location>
        <begin position="1"/>
        <end position="32"/>
    </location>
</feature>
<keyword evidence="3 9" id="KW-1134">Transmembrane beta strand</keyword>
<comment type="similarity">
    <text evidence="9 11">Belongs to the TonB-dependent receptor family.</text>
</comment>
<dbReference type="PROSITE" id="PS52016">
    <property type="entry name" value="TONB_DEPENDENT_REC_3"/>
    <property type="match status" value="1"/>
</dbReference>
<name>A0AA51RS15_9GAMM</name>
<dbReference type="AlphaFoldDB" id="A0AA51RS15"/>
<evidence type="ECO:0000259" key="13">
    <source>
        <dbReference type="Pfam" id="PF00593"/>
    </source>
</evidence>
<keyword evidence="5 12" id="KW-0732">Signal</keyword>
<evidence type="ECO:0000256" key="7">
    <source>
        <dbReference type="ARBA" id="ARBA00023136"/>
    </source>
</evidence>
<evidence type="ECO:0000256" key="2">
    <source>
        <dbReference type="ARBA" id="ARBA00022448"/>
    </source>
</evidence>
<dbReference type="EMBL" id="CP133548">
    <property type="protein sequence ID" value="WMS86535.1"/>
    <property type="molecule type" value="Genomic_DNA"/>
</dbReference>
<dbReference type="Pfam" id="PF07715">
    <property type="entry name" value="Plug"/>
    <property type="match status" value="1"/>
</dbReference>
<evidence type="ECO:0000256" key="4">
    <source>
        <dbReference type="ARBA" id="ARBA00022692"/>
    </source>
</evidence>
<gene>
    <name evidence="15" type="ORF">Q9312_15045</name>
</gene>
<dbReference type="InterPro" id="IPR010917">
    <property type="entry name" value="TonB_rcpt_CS"/>
</dbReference>
<dbReference type="InterPro" id="IPR039426">
    <property type="entry name" value="TonB-dep_rcpt-like"/>
</dbReference>
<feature type="short sequence motif" description="TonB C-terminal box" evidence="10">
    <location>
        <begin position="867"/>
        <end position="884"/>
    </location>
</feature>
<feature type="domain" description="TonB-dependent receptor-like beta-barrel" evidence="13">
    <location>
        <begin position="393"/>
        <end position="845"/>
    </location>
</feature>
<dbReference type="Proteomes" id="UP001239782">
    <property type="component" value="Chromosome"/>
</dbReference>
<evidence type="ECO:0000256" key="11">
    <source>
        <dbReference type="RuleBase" id="RU003357"/>
    </source>
</evidence>
<keyword evidence="6 11" id="KW-0798">TonB box</keyword>
<organism evidence="15 16">
    <name type="scientific">Pleionea litopenaei</name>
    <dbReference type="NCBI Taxonomy" id="3070815"/>
    <lineage>
        <taxon>Bacteria</taxon>
        <taxon>Pseudomonadati</taxon>
        <taxon>Pseudomonadota</taxon>
        <taxon>Gammaproteobacteria</taxon>
        <taxon>Oceanospirillales</taxon>
        <taxon>Pleioneaceae</taxon>
        <taxon>Pleionea</taxon>
    </lineage>
</organism>
<dbReference type="PANTHER" id="PTHR47234">
    <property type="match status" value="1"/>
</dbReference>
<evidence type="ECO:0000256" key="10">
    <source>
        <dbReference type="PROSITE-ProRule" id="PRU10144"/>
    </source>
</evidence>
<accession>A0AA51RS15</accession>